<keyword evidence="2" id="KW-1185">Reference proteome</keyword>
<evidence type="ECO:0000313" key="1">
    <source>
        <dbReference type="EMBL" id="KAK8213358.1"/>
    </source>
</evidence>
<accession>A0ACC3SGX4</accession>
<gene>
    <name evidence="1" type="ORF">M8818_002657</name>
</gene>
<comment type="caution">
    <text evidence="1">The sequence shown here is derived from an EMBL/GenBank/DDBJ whole genome shotgun (WGS) entry which is preliminary data.</text>
</comment>
<organism evidence="1 2">
    <name type="scientific">Zalaria obscura</name>
    <dbReference type="NCBI Taxonomy" id="2024903"/>
    <lineage>
        <taxon>Eukaryota</taxon>
        <taxon>Fungi</taxon>
        <taxon>Dikarya</taxon>
        <taxon>Ascomycota</taxon>
        <taxon>Pezizomycotina</taxon>
        <taxon>Dothideomycetes</taxon>
        <taxon>Dothideomycetidae</taxon>
        <taxon>Dothideales</taxon>
        <taxon>Zalariaceae</taxon>
        <taxon>Zalaria</taxon>
    </lineage>
</organism>
<dbReference type="Proteomes" id="UP001320706">
    <property type="component" value="Unassembled WGS sequence"/>
</dbReference>
<name>A0ACC3SGX4_9PEZI</name>
<proteinExistence type="predicted"/>
<reference evidence="1" key="1">
    <citation type="submission" date="2024-02" db="EMBL/GenBank/DDBJ databases">
        <title>Metagenome Assembled Genome of Zalaria obscura JY119.</title>
        <authorList>
            <person name="Vighnesh L."/>
            <person name="Jagadeeshwari U."/>
            <person name="Venkata Ramana C."/>
            <person name="Sasikala C."/>
        </authorList>
    </citation>
    <scope>NUCLEOTIDE SEQUENCE</scope>
    <source>
        <strain evidence="1">JY119</strain>
    </source>
</reference>
<dbReference type="EMBL" id="JAMKPW020000011">
    <property type="protein sequence ID" value="KAK8213358.1"/>
    <property type="molecule type" value="Genomic_DNA"/>
</dbReference>
<evidence type="ECO:0000313" key="2">
    <source>
        <dbReference type="Proteomes" id="UP001320706"/>
    </source>
</evidence>
<sequence>MHAGPPSARLPALMHTLSLRAPTHRARDTRSPECPGPRCSPPPDGHLRAQGNLEAVGWKTDPESSSVHHPSITSQSPTIASRPCAAPMSFTQLIVHRPVLRDAFLALRCALLLVPWLFHLLLADLCLSALLPLSTAFPNLTYDVASRIAESVWRGVQQICVDRNNARICITGDELPQGESAVVVANHVEWADFYLIQALAIRAGMLGRCRWFAKRQLKWVPFLGWGLWAMGMPLVSRKWTQDRQEMERLFRRVGLRPLWLISYSEATRYTAAKHAETVEWCRANNRPVPRHTLYPRTKGFVATVQNLRLTPHVKAVYDVTLAYADKGSFMVAPSFIQTLYQPHLDRRYKLHVDVRRYEISSLPETDDELASWLETRWVEKGQKLEAMRETLERGESWK</sequence>
<protein>
    <submittedName>
        <fullName evidence="1">Uncharacterized protein</fullName>
    </submittedName>
</protein>